<feature type="disulfide bond" evidence="10">
    <location>
        <begin position="430"/>
        <end position="445"/>
    </location>
</feature>
<feature type="disulfide bond" evidence="10">
    <location>
        <begin position="802"/>
        <end position="814"/>
    </location>
</feature>
<feature type="disulfide bond" evidence="10">
    <location>
        <begin position="809"/>
        <end position="827"/>
    </location>
</feature>
<feature type="non-terminal residue" evidence="13">
    <location>
        <position position="946"/>
    </location>
</feature>
<feature type="signal peptide" evidence="11">
    <location>
        <begin position="1"/>
        <end position="23"/>
    </location>
</feature>
<feature type="disulfide bond" evidence="10">
    <location>
        <begin position="471"/>
        <end position="486"/>
    </location>
</feature>
<dbReference type="GO" id="GO:0043235">
    <property type="term" value="C:receptor complex"/>
    <property type="evidence" value="ECO:0007669"/>
    <property type="project" value="TreeGrafter"/>
</dbReference>
<feature type="disulfide bond" evidence="10">
    <location>
        <begin position="411"/>
        <end position="423"/>
    </location>
</feature>
<keyword evidence="8" id="KW-0675">Receptor</keyword>
<gene>
    <name evidence="13" type="ORF">EGW08_004887</name>
</gene>
<feature type="disulfide bond" evidence="10">
    <location>
        <begin position="838"/>
        <end position="850"/>
    </location>
</feature>
<feature type="disulfide bond" evidence="10">
    <location>
        <begin position="845"/>
        <end position="863"/>
    </location>
</feature>
<dbReference type="PANTHER" id="PTHR22722">
    <property type="entry name" value="LOW-DENSITY LIPOPROTEIN RECEPTOR-RELATED PROTEIN 2-RELATED"/>
    <property type="match status" value="1"/>
</dbReference>
<evidence type="ECO:0000256" key="9">
    <source>
        <dbReference type="ARBA" id="ARBA00023180"/>
    </source>
</evidence>
<feature type="disulfide bond" evidence="10">
    <location>
        <begin position="374"/>
        <end position="386"/>
    </location>
</feature>
<feature type="disulfide bond" evidence="10">
    <location>
        <begin position="821"/>
        <end position="836"/>
    </location>
</feature>
<dbReference type="InterPro" id="IPR051221">
    <property type="entry name" value="LDLR-related"/>
</dbReference>
<dbReference type="InterPro" id="IPR023415">
    <property type="entry name" value="LDLR_class-A_CS"/>
</dbReference>
<dbReference type="PROSITE" id="PS50835">
    <property type="entry name" value="IG_LIKE"/>
    <property type="match status" value="1"/>
</dbReference>
<keyword evidence="2" id="KW-0812">Transmembrane</keyword>
<comment type="caution">
    <text evidence="13">The sequence shown here is derived from an EMBL/GenBank/DDBJ whole genome shotgun (WGS) entry which is preliminary data.</text>
</comment>
<feature type="disulfide bond" evidence="10">
    <location>
        <begin position="857"/>
        <end position="872"/>
    </location>
</feature>
<dbReference type="InterPro" id="IPR003599">
    <property type="entry name" value="Ig_sub"/>
</dbReference>
<dbReference type="SMART" id="SM00409">
    <property type="entry name" value="IG"/>
    <property type="match status" value="1"/>
</dbReference>
<dbReference type="FunFam" id="4.10.400.10:FF:000034">
    <property type="entry name" value="Low-density lipoprotein receptor-related protein 2"/>
    <property type="match status" value="1"/>
</dbReference>
<evidence type="ECO:0000256" key="7">
    <source>
        <dbReference type="ARBA" id="ARBA00023157"/>
    </source>
</evidence>
<feature type="disulfide bond" evidence="10">
    <location>
        <begin position="381"/>
        <end position="399"/>
    </location>
</feature>
<keyword evidence="7 10" id="KW-1015">Disulfide bond</keyword>
<proteinExistence type="predicted"/>
<dbReference type="Proteomes" id="UP000271974">
    <property type="component" value="Unassembled WGS sequence"/>
</dbReference>
<feature type="disulfide bond" evidence="10">
    <location>
        <begin position="393"/>
        <end position="408"/>
    </location>
</feature>
<feature type="disulfide bond" evidence="10">
    <location>
        <begin position="597"/>
        <end position="612"/>
    </location>
</feature>
<dbReference type="CDD" id="cd00112">
    <property type="entry name" value="LDLa"/>
    <property type="match status" value="12"/>
</dbReference>
<sequence>MATHGWMLCALSAILFFSGAILAAVEEVQDFDFDDDAEVKVVKRSVDTPGLRRVVLTDEDIMLADEMGSGPDEGSGEIPTEPTSRYYRVSVNIPGLTYLPGFQNLTDPQFRLYADRITFAIQEAFGRQLEGQFDANVYALERSSAGFGTKASLDMFVMGQLTESDVKNTWGRFTSGALPAGEFRFDSRDFSFKLLEGRPVCPDFVGREPTSLATKGDNWANLLVNNVFPCAGQVIGWEYYRTQAEGTVYVGVWSLRPNSDFVLVDKTELPPAPVGIVRVDLEKPIPVGISEFIGIFYSKDAPSNVVAKSLSGDGIVSAEQLYQNYRIQIFNEDIQQGQAYSVDDYQLQSENATFGLRAVMEYPEDGSVVTGIICGAEEFDCGSGVCVPDAYRCDGQSDCRNSADEINCEICQGNAHNCGDGTCLARDFLCDGNSDCENNSDEANCPPVGRCQSDEFQCVVTKACVSVDQRCDGISDCGDGTDESDCPPVDACTVDEFQCLNGDCISRDLVCDSRPDCGESEDELGCTECDPETEFRCTDSKRCIPKTDMCNSIPDCADFSDELDDSCRTDISTGPPPCNEGDFRCPSGVCIEPRQVCDGTEDCFGGADEQNCAETEACRVDQYRCEDGQCINGTLTCDGFADCNDFSDEISCQLEIDGPPGEVDVGRRHLITCNATGGGGIPPNIYWFLDPAQGGRRVNLTDLFLSQPNPREGPFFIRELRRRTHFFTELYVMSVRPQDAGVYTCYVSERLASRYELRVAIQACETGEFQCADLERCIDDSWRCDGTQDCRDGSDEANCDTCRRDEFTCRNKRCIPSGEKCDRKADCSDGSDEEGCPCAEDEFTCADGSCIRGEYRCDRRPDCPDQSDERDCSRCRSTEFECASGECVDARYRCNRNRDCVDSSDEFNCNCTSQEFRCVTNGQCIAQSDVCNSVPDCVDRSDESDC</sequence>
<dbReference type="InterPro" id="IPR013783">
    <property type="entry name" value="Ig-like_fold"/>
</dbReference>
<keyword evidence="14" id="KW-1185">Reference proteome</keyword>
<feature type="disulfide bond" evidence="10">
    <location>
        <begin position="637"/>
        <end position="652"/>
    </location>
</feature>
<dbReference type="Pfam" id="PF00057">
    <property type="entry name" value="Ldl_recept_a"/>
    <property type="match status" value="12"/>
</dbReference>
<feature type="disulfide bond" evidence="10">
    <location>
        <begin position="578"/>
        <end position="590"/>
    </location>
</feature>
<evidence type="ECO:0000256" key="6">
    <source>
        <dbReference type="ARBA" id="ARBA00023136"/>
    </source>
</evidence>
<dbReference type="PROSITE" id="PS50068">
    <property type="entry name" value="LDLRA_2"/>
    <property type="match status" value="12"/>
</dbReference>
<dbReference type="OrthoDB" id="10070760at2759"/>
<accession>A0A3S0ZVZ4</accession>
<dbReference type="PROSITE" id="PS01209">
    <property type="entry name" value="LDLRA_1"/>
    <property type="match status" value="5"/>
</dbReference>
<feature type="domain" description="Ig-like" evidence="12">
    <location>
        <begin position="666"/>
        <end position="762"/>
    </location>
</feature>
<dbReference type="PRINTS" id="PR00261">
    <property type="entry name" value="LDLRECEPTOR"/>
</dbReference>
<evidence type="ECO:0000313" key="14">
    <source>
        <dbReference type="Proteomes" id="UP000271974"/>
    </source>
</evidence>
<reference evidence="13 14" key="1">
    <citation type="submission" date="2019-01" db="EMBL/GenBank/DDBJ databases">
        <title>A draft genome assembly of the solar-powered sea slug Elysia chlorotica.</title>
        <authorList>
            <person name="Cai H."/>
            <person name="Li Q."/>
            <person name="Fang X."/>
            <person name="Li J."/>
            <person name="Curtis N.E."/>
            <person name="Altenburger A."/>
            <person name="Shibata T."/>
            <person name="Feng M."/>
            <person name="Maeda T."/>
            <person name="Schwartz J.A."/>
            <person name="Shigenobu S."/>
            <person name="Lundholm N."/>
            <person name="Nishiyama T."/>
            <person name="Yang H."/>
            <person name="Hasebe M."/>
            <person name="Li S."/>
            <person name="Pierce S.K."/>
            <person name="Wang J."/>
        </authorList>
    </citation>
    <scope>NUCLEOTIDE SEQUENCE [LARGE SCALE GENOMIC DNA]</scope>
    <source>
        <strain evidence="13">EC2010</strain>
        <tissue evidence="13">Whole organism of an adult</tissue>
    </source>
</reference>
<feature type="disulfide bond" evidence="10">
    <location>
        <begin position="585"/>
        <end position="603"/>
    </location>
</feature>
<evidence type="ECO:0000256" key="2">
    <source>
        <dbReference type="ARBA" id="ARBA00022692"/>
    </source>
</evidence>
<dbReference type="AlphaFoldDB" id="A0A3S0ZVZ4"/>
<dbReference type="GO" id="GO:0005886">
    <property type="term" value="C:plasma membrane"/>
    <property type="evidence" value="ECO:0007669"/>
    <property type="project" value="TreeGrafter"/>
</dbReference>
<feature type="disulfide bond" evidence="10">
    <location>
        <begin position="875"/>
        <end position="887"/>
    </location>
</feature>
<dbReference type="SUPFAM" id="SSF57424">
    <property type="entry name" value="LDL receptor-like module"/>
    <property type="match status" value="12"/>
</dbReference>
<feature type="disulfide bond" evidence="10">
    <location>
        <begin position="499"/>
        <end position="517"/>
    </location>
</feature>
<dbReference type="SUPFAM" id="SSF48726">
    <property type="entry name" value="Immunoglobulin"/>
    <property type="match status" value="1"/>
</dbReference>
<keyword evidence="6" id="KW-0472">Membrane</keyword>
<keyword evidence="3 11" id="KW-0732">Signal</keyword>
<evidence type="ECO:0000256" key="4">
    <source>
        <dbReference type="ARBA" id="ARBA00022737"/>
    </source>
</evidence>
<dbReference type="InterPro" id="IPR007110">
    <property type="entry name" value="Ig-like_dom"/>
</dbReference>
<dbReference type="Gene3D" id="2.60.40.10">
    <property type="entry name" value="Immunoglobulins"/>
    <property type="match status" value="1"/>
</dbReference>
<feature type="disulfide bond" evidence="10">
    <location>
        <begin position="931"/>
        <end position="946"/>
    </location>
</feature>
<dbReference type="Gene3D" id="4.10.400.10">
    <property type="entry name" value="Low-density Lipoprotein Receptor"/>
    <property type="match status" value="11"/>
</dbReference>
<feature type="disulfide bond" evidence="10">
    <location>
        <begin position="894"/>
        <end position="909"/>
    </location>
</feature>
<name>A0A3S0ZVZ4_ELYCH</name>
<feature type="disulfide bond" evidence="10">
    <location>
        <begin position="511"/>
        <end position="526"/>
    </location>
</feature>
<comment type="caution">
    <text evidence="10">Lacks conserved residue(s) required for the propagation of feature annotation.</text>
</comment>
<evidence type="ECO:0000256" key="11">
    <source>
        <dbReference type="SAM" id="SignalP"/>
    </source>
</evidence>
<keyword evidence="4" id="KW-0677">Repeat</keyword>
<evidence type="ECO:0000256" key="10">
    <source>
        <dbReference type="PROSITE-ProRule" id="PRU00124"/>
    </source>
</evidence>
<evidence type="ECO:0000313" key="13">
    <source>
        <dbReference type="EMBL" id="RUS87345.1"/>
    </source>
</evidence>
<keyword evidence="5" id="KW-1133">Transmembrane helix</keyword>
<dbReference type="InterPro" id="IPR002172">
    <property type="entry name" value="LDrepeatLR_classA_rpt"/>
</dbReference>
<evidence type="ECO:0000256" key="8">
    <source>
        <dbReference type="ARBA" id="ARBA00023170"/>
    </source>
</evidence>
<feature type="disulfide bond" evidence="10">
    <location>
        <begin position="618"/>
        <end position="630"/>
    </location>
</feature>
<evidence type="ECO:0000259" key="12">
    <source>
        <dbReference type="PROSITE" id="PS50835"/>
    </source>
</evidence>
<dbReference type="STRING" id="188477.A0A3S0ZVZ4"/>
<evidence type="ECO:0000256" key="5">
    <source>
        <dbReference type="ARBA" id="ARBA00022989"/>
    </source>
</evidence>
<feature type="disulfide bond" evidence="10">
    <location>
        <begin position="492"/>
        <end position="504"/>
    </location>
</feature>
<dbReference type="Gene3D" id="4.10.1220.10">
    <property type="entry name" value="EGF-type module"/>
    <property type="match status" value="1"/>
</dbReference>
<evidence type="ECO:0000256" key="1">
    <source>
        <dbReference type="ARBA" id="ARBA00004167"/>
    </source>
</evidence>
<organism evidence="13 14">
    <name type="scientific">Elysia chlorotica</name>
    <name type="common">Eastern emerald elysia</name>
    <name type="synonym">Sea slug</name>
    <dbReference type="NCBI Taxonomy" id="188477"/>
    <lineage>
        <taxon>Eukaryota</taxon>
        <taxon>Metazoa</taxon>
        <taxon>Spiralia</taxon>
        <taxon>Lophotrochozoa</taxon>
        <taxon>Mollusca</taxon>
        <taxon>Gastropoda</taxon>
        <taxon>Heterobranchia</taxon>
        <taxon>Euthyneura</taxon>
        <taxon>Panpulmonata</taxon>
        <taxon>Sacoglossa</taxon>
        <taxon>Placobranchoidea</taxon>
        <taxon>Plakobranchidae</taxon>
        <taxon>Elysia</taxon>
    </lineage>
</organism>
<feature type="disulfide bond" evidence="10">
    <location>
        <begin position="882"/>
        <end position="900"/>
    </location>
</feature>
<keyword evidence="9" id="KW-0325">Glycoprotein</keyword>
<dbReference type="CDD" id="cd00096">
    <property type="entry name" value="Ig"/>
    <property type="match status" value="1"/>
</dbReference>
<dbReference type="InterPro" id="IPR036179">
    <property type="entry name" value="Ig-like_dom_sf"/>
</dbReference>
<dbReference type="EMBL" id="RQTK01000113">
    <property type="protein sequence ID" value="RUS87345.1"/>
    <property type="molecule type" value="Genomic_DNA"/>
</dbReference>
<feature type="disulfide bond" evidence="10">
    <location>
        <begin position="625"/>
        <end position="643"/>
    </location>
</feature>
<dbReference type="InterPro" id="IPR036055">
    <property type="entry name" value="LDL_receptor-like_sf"/>
</dbReference>
<dbReference type="SMART" id="SM00192">
    <property type="entry name" value="LDLa"/>
    <property type="match status" value="12"/>
</dbReference>
<evidence type="ECO:0000256" key="3">
    <source>
        <dbReference type="ARBA" id="ARBA00022729"/>
    </source>
</evidence>
<feature type="disulfide bond" evidence="10">
    <location>
        <begin position="418"/>
        <end position="436"/>
    </location>
</feature>
<protein>
    <recommendedName>
        <fullName evidence="12">Ig-like domain-containing protein</fullName>
    </recommendedName>
</protein>
<comment type="subcellular location">
    <subcellularLocation>
        <location evidence="1">Membrane</location>
        <topology evidence="1">Single-pass membrane protein</topology>
    </subcellularLocation>
</comment>
<feature type="chain" id="PRO_5018686001" description="Ig-like domain-containing protein" evidence="11">
    <location>
        <begin position="24"/>
        <end position="946"/>
    </location>
</feature>
<feature type="disulfide bond" evidence="10">
    <location>
        <begin position="784"/>
        <end position="799"/>
    </location>
</feature>